<proteinExistence type="inferred from homology"/>
<evidence type="ECO:0000256" key="1">
    <source>
        <dbReference type="ARBA" id="ARBA00007993"/>
    </source>
</evidence>
<dbReference type="SUPFAM" id="SSF56300">
    <property type="entry name" value="Metallo-dependent phosphatases"/>
    <property type="match status" value="1"/>
</dbReference>
<evidence type="ECO:0000313" key="4">
    <source>
        <dbReference type="EMBL" id="CAJ0582654.1"/>
    </source>
</evidence>
<dbReference type="GO" id="GO:0016787">
    <property type="term" value="F:hydrolase activity"/>
    <property type="evidence" value="ECO:0007669"/>
    <property type="project" value="InterPro"/>
</dbReference>
<evidence type="ECO:0000313" key="5">
    <source>
        <dbReference type="Proteomes" id="UP001177023"/>
    </source>
</evidence>
<dbReference type="Pfam" id="PF00149">
    <property type="entry name" value="Metallophos"/>
    <property type="match status" value="1"/>
</dbReference>
<protein>
    <recommendedName>
        <fullName evidence="3">Calcineurin-like phosphoesterase domain-containing protein</fullName>
    </recommendedName>
</protein>
<comment type="caution">
    <text evidence="4">The sequence shown here is derived from an EMBL/GenBank/DDBJ whole genome shotgun (WGS) entry which is preliminary data.</text>
</comment>
<dbReference type="AlphaFoldDB" id="A0AA36DAB8"/>
<dbReference type="InterPro" id="IPR029052">
    <property type="entry name" value="Metallo-depent_PP-like"/>
</dbReference>
<feature type="chain" id="PRO_5041436160" description="Calcineurin-like phosphoesterase domain-containing protein" evidence="2">
    <location>
        <begin position="19"/>
        <end position="288"/>
    </location>
</feature>
<feature type="domain" description="Calcineurin-like phosphoesterase" evidence="3">
    <location>
        <begin position="62"/>
        <end position="250"/>
    </location>
</feature>
<dbReference type="InterPro" id="IPR051693">
    <property type="entry name" value="UPF0046_metallophosphoest"/>
</dbReference>
<sequence>MAVRVAVVVVGILLCAMAAVRRIDPDSQEEFWETIKDTKRVEKVMLDEENAVNKPDGTGRWLKFVAISDTHDQLGALVEKIGIPDGDVLIHCGDMTNKGEKEKLETLNEEFGKLPHKYKVVVAGNHDLGFDDTEDWSKRHYKYPTDGTREGYKLLTNVQWLQDRLIEIEGIKIYGSSWHPLRGHPFYMARGPGMAEKWKMMPQQVDVLMTHAPPLGYLDQFGAERWGDYDLLQAIEARNPKFHVFGHVHERYGALSNGNTTFINAASCQKSNVLANRPIVFYVKVPGS</sequence>
<feature type="signal peptide" evidence="2">
    <location>
        <begin position="1"/>
        <end position="18"/>
    </location>
</feature>
<dbReference type="Proteomes" id="UP001177023">
    <property type="component" value="Unassembled WGS sequence"/>
</dbReference>
<dbReference type="EMBL" id="CATQJA010002664">
    <property type="protein sequence ID" value="CAJ0582654.1"/>
    <property type="molecule type" value="Genomic_DNA"/>
</dbReference>
<accession>A0AA36DAB8</accession>
<feature type="non-terminal residue" evidence="4">
    <location>
        <position position="288"/>
    </location>
</feature>
<name>A0AA36DAB8_9BILA</name>
<dbReference type="PANTHER" id="PTHR12905:SF19">
    <property type="entry name" value="UPF0046 PROTEIN K07C11.7"/>
    <property type="match status" value="1"/>
</dbReference>
<organism evidence="4 5">
    <name type="scientific">Mesorhabditis spiculigera</name>
    <dbReference type="NCBI Taxonomy" id="96644"/>
    <lineage>
        <taxon>Eukaryota</taxon>
        <taxon>Metazoa</taxon>
        <taxon>Ecdysozoa</taxon>
        <taxon>Nematoda</taxon>
        <taxon>Chromadorea</taxon>
        <taxon>Rhabditida</taxon>
        <taxon>Rhabditina</taxon>
        <taxon>Rhabditomorpha</taxon>
        <taxon>Rhabditoidea</taxon>
        <taxon>Rhabditidae</taxon>
        <taxon>Mesorhabditinae</taxon>
        <taxon>Mesorhabditis</taxon>
    </lineage>
</organism>
<keyword evidence="5" id="KW-1185">Reference proteome</keyword>
<dbReference type="Gene3D" id="3.60.21.10">
    <property type="match status" value="1"/>
</dbReference>
<comment type="similarity">
    <text evidence="1">Belongs to the UPF0046 family.</text>
</comment>
<evidence type="ECO:0000259" key="3">
    <source>
        <dbReference type="Pfam" id="PF00149"/>
    </source>
</evidence>
<evidence type="ECO:0000256" key="2">
    <source>
        <dbReference type="SAM" id="SignalP"/>
    </source>
</evidence>
<gene>
    <name evidence="4" type="ORF">MSPICULIGERA_LOCUS20784</name>
</gene>
<dbReference type="CDD" id="cd07379">
    <property type="entry name" value="MPP_239FB"/>
    <property type="match status" value="1"/>
</dbReference>
<keyword evidence="2" id="KW-0732">Signal</keyword>
<reference evidence="4" key="1">
    <citation type="submission" date="2023-06" db="EMBL/GenBank/DDBJ databases">
        <authorList>
            <person name="Delattre M."/>
        </authorList>
    </citation>
    <scope>NUCLEOTIDE SEQUENCE</scope>
    <source>
        <strain evidence="4">AF72</strain>
    </source>
</reference>
<dbReference type="InterPro" id="IPR004843">
    <property type="entry name" value="Calcineurin-like_PHP"/>
</dbReference>
<dbReference type="PANTHER" id="PTHR12905">
    <property type="entry name" value="METALLOPHOSPHOESTERASE"/>
    <property type="match status" value="1"/>
</dbReference>